<dbReference type="SUPFAM" id="SSF53098">
    <property type="entry name" value="Ribonuclease H-like"/>
    <property type="match status" value="1"/>
</dbReference>
<sequence>MITEVYFDGASAGNPGLSAAGIFIKSGGHVLRYSYPLGTMSNHEAEFAAAKKALELCMSHGYKVVSLKTDSQLVCDAIDNRFVKQTVYAAYLEPILEMIDGEFDHVFIKWIASAQNKEADALSKRELFKNRQNNI</sequence>
<dbReference type="InterPro" id="IPR002156">
    <property type="entry name" value="RNaseH_domain"/>
</dbReference>
<dbReference type="CDD" id="cd09279">
    <property type="entry name" value="RNase_HI_like"/>
    <property type="match status" value="1"/>
</dbReference>
<dbReference type="GO" id="GO:0004523">
    <property type="term" value="F:RNA-DNA hybrid ribonuclease activity"/>
    <property type="evidence" value="ECO:0007669"/>
    <property type="project" value="InterPro"/>
</dbReference>
<dbReference type="Pfam" id="PF13456">
    <property type="entry name" value="RVT_3"/>
    <property type="match status" value="1"/>
</dbReference>
<dbReference type="RefSeq" id="WP_342737727.1">
    <property type="nucleotide sequence ID" value="NZ_FOGV01000005.1"/>
</dbReference>
<dbReference type="PROSITE" id="PS50879">
    <property type="entry name" value="RNASE_H_1"/>
    <property type="match status" value="1"/>
</dbReference>
<accession>A0A1H9RVQ7</accession>
<gene>
    <name evidence="2" type="ORF">SAMN05444126_10590</name>
</gene>
<dbReference type="STRING" id="1464123.SAMN05444126_10590"/>
<reference evidence="3" key="1">
    <citation type="submission" date="2016-10" db="EMBL/GenBank/DDBJ databases">
        <authorList>
            <person name="de Groot N.N."/>
        </authorList>
    </citation>
    <scope>NUCLEOTIDE SEQUENCE [LARGE SCALE GENOMIC DNA]</scope>
    <source>
        <strain evidence="3">10nlg</strain>
    </source>
</reference>
<dbReference type="InterPro" id="IPR012337">
    <property type="entry name" value="RNaseH-like_sf"/>
</dbReference>
<comment type="caution">
    <text evidence="2">The sequence shown here is derived from an EMBL/GenBank/DDBJ whole genome shotgun (WGS) entry which is preliminary data.</text>
</comment>
<name>A0A1H9RVQ7_9BACI</name>
<dbReference type="GO" id="GO:0003676">
    <property type="term" value="F:nucleic acid binding"/>
    <property type="evidence" value="ECO:0007669"/>
    <property type="project" value="InterPro"/>
</dbReference>
<keyword evidence="3" id="KW-1185">Reference proteome</keyword>
<dbReference type="PANTHER" id="PTHR47723">
    <property type="entry name" value="OS05G0353850 PROTEIN"/>
    <property type="match status" value="1"/>
</dbReference>
<evidence type="ECO:0000313" key="2">
    <source>
        <dbReference type="EMBL" id="SER76009.1"/>
    </source>
</evidence>
<dbReference type="AlphaFoldDB" id="A0A1H9RVQ7"/>
<dbReference type="InterPro" id="IPR036397">
    <property type="entry name" value="RNaseH_sf"/>
</dbReference>
<evidence type="ECO:0000259" key="1">
    <source>
        <dbReference type="PROSITE" id="PS50879"/>
    </source>
</evidence>
<proteinExistence type="predicted"/>
<dbReference type="PANTHER" id="PTHR47723:SF19">
    <property type="entry name" value="POLYNUCLEOTIDYL TRANSFERASE, RIBONUCLEASE H-LIKE SUPERFAMILY PROTEIN"/>
    <property type="match status" value="1"/>
</dbReference>
<feature type="domain" description="RNase H type-1" evidence="1">
    <location>
        <begin position="1"/>
        <end position="128"/>
    </location>
</feature>
<organism evidence="2 3">
    <name type="scientific">Salisediminibacterium halotolerans</name>
    <dbReference type="NCBI Taxonomy" id="517425"/>
    <lineage>
        <taxon>Bacteria</taxon>
        <taxon>Bacillati</taxon>
        <taxon>Bacillota</taxon>
        <taxon>Bacilli</taxon>
        <taxon>Bacillales</taxon>
        <taxon>Bacillaceae</taxon>
        <taxon>Salisediminibacterium</taxon>
    </lineage>
</organism>
<protein>
    <submittedName>
        <fullName evidence="2">Ribonuclease HI</fullName>
    </submittedName>
</protein>
<evidence type="ECO:0000313" key="3">
    <source>
        <dbReference type="Proteomes" id="UP000199318"/>
    </source>
</evidence>
<dbReference type="EMBL" id="FOGV01000005">
    <property type="protein sequence ID" value="SER76009.1"/>
    <property type="molecule type" value="Genomic_DNA"/>
</dbReference>
<dbReference type="Proteomes" id="UP000199318">
    <property type="component" value="Unassembled WGS sequence"/>
</dbReference>
<dbReference type="Gene3D" id="3.30.420.10">
    <property type="entry name" value="Ribonuclease H-like superfamily/Ribonuclease H"/>
    <property type="match status" value="1"/>
</dbReference>
<dbReference type="InterPro" id="IPR053151">
    <property type="entry name" value="RNase_H-like"/>
</dbReference>